<dbReference type="Proteomes" id="UP000184120">
    <property type="component" value="Unassembled WGS sequence"/>
</dbReference>
<organism evidence="1 2">
    <name type="scientific">Chishuiella changwenlii</name>
    <dbReference type="NCBI Taxonomy" id="1434701"/>
    <lineage>
        <taxon>Bacteria</taxon>
        <taxon>Pseudomonadati</taxon>
        <taxon>Bacteroidota</taxon>
        <taxon>Flavobacteriia</taxon>
        <taxon>Flavobacteriales</taxon>
        <taxon>Weeksellaceae</taxon>
        <taxon>Chishuiella</taxon>
    </lineage>
</organism>
<dbReference type="RefSeq" id="WP_072934137.1">
    <property type="nucleotide sequence ID" value="NZ_FRBH01000023.1"/>
</dbReference>
<evidence type="ECO:0000313" key="2">
    <source>
        <dbReference type="Proteomes" id="UP000184120"/>
    </source>
</evidence>
<name>A0A1M7DAD7_9FLAO</name>
<evidence type="ECO:0000313" key="1">
    <source>
        <dbReference type="EMBL" id="SHL76420.1"/>
    </source>
</evidence>
<dbReference type="EMBL" id="FRBH01000023">
    <property type="protein sequence ID" value="SHL76420.1"/>
    <property type="molecule type" value="Genomic_DNA"/>
</dbReference>
<dbReference type="STRING" id="1434701.SAMN05443634_1231"/>
<dbReference type="OrthoDB" id="885718at2"/>
<dbReference type="AlphaFoldDB" id="A0A1M7DAD7"/>
<reference evidence="2" key="1">
    <citation type="submission" date="2016-11" db="EMBL/GenBank/DDBJ databases">
        <authorList>
            <person name="Varghese N."/>
            <person name="Submissions S."/>
        </authorList>
    </citation>
    <scope>NUCLEOTIDE SEQUENCE [LARGE SCALE GENOMIC DNA]</scope>
    <source>
        <strain evidence="2">DSM 27989</strain>
    </source>
</reference>
<protein>
    <submittedName>
        <fullName evidence="1">Uncharacterized protein</fullName>
    </submittedName>
</protein>
<proteinExistence type="predicted"/>
<accession>A0A1M7DAD7</accession>
<sequence length="90" mass="10923">MKDINWFKQVFESNLKEYHIEYRFFKDGDLGDLNQVEFNSKQKGGEIDFWSSGWVYIHFINYTNNEELMNILLKPEENKDKHLFKLNSLL</sequence>
<gene>
    <name evidence="1" type="ORF">SAMN05443634_1231</name>
</gene>